<dbReference type="InterPro" id="IPR051584">
    <property type="entry name" value="GPCR-associated_LMBR1"/>
</dbReference>
<evidence type="ECO:0000256" key="4">
    <source>
        <dbReference type="ARBA" id="ARBA00022989"/>
    </source>
</evidence>
<dbReference type="OrthoDB" id="203099at2759"/>
<comment type="caution">
    <text evidence="8">The sequence shown here is derived from an EMBL/GenBank/DDBJ whole genome shotgun (WGS) entry which is preliminary data.</text>
</comment>
<feature type="transmembrane region" description="Helical" evidence="7">
    <location>
        <begin position="6"/>
        <end position="26"/>
    </location>
</feature>
<feature type="transmembrane region" description="Helical" evidence="7">
    <location>
        <begin position="38"/>
        <end position="59"/>
    </location>
</feature>
<feature type="transmembrane region" description="Helical" evidence="7">
    <location>
        <begin position="158"/>
        <end position="182"/>
    </location>
</feature>
<evidence type="ECO:0000256" key="3">
    <source>
        <dbReference type="ARBA" id="ARBA00022692"/>
    </source>
</evidence>
<keyword evidence="5 7" id="KW-0472">Membrane</keyword>
<evidence type="ECO:0000256" key="7">
    <source>
        <dbReference type="SAM" id="Phobius"/>
    </source>
</evidence>
<dbReference type="EMBL" id="CAJPDS010000056">
    <property type="protein sequence ID" value="CAF9930650.1"/>
    <property type="molecule type" value="Genomic_DNA"/>
</dbReference>
<evidence type="ECO:0000256" key="5">
    <source>
        <dbReference type="ARBA" id="ARBA00023136"/>
    </source>
</evidence>
<evidence type="ECO:0000313" key="9">
    <source>
        <dbReference type="Proteomes" id="UP000664521"/>
    </source>
</evidence>
<proteinExistence type="inferred from homology"/>
<evidence type="ECO:0000256" key="1">
    <source>
        <dbReference type="ARBA" id="ARBA00004141"/>
    </source>
</evidence>
<protein>
    <submittedName>
        <fullName evidence="8">Uncharacterized protein</fullName>
    </submittedName>
</protein>
<name>A0A8H3IW53_9LECA</name>
<dbReference type="PANTHER" id="PTHR21355">
    <property type="entry name" value="G-PROTEIN COUPLED RECEPTOR-ASSOCIATED PROTEIN LMBRD2"/>
    <property type="match status" value="1"/>
</dbReference>
<keyword evidence="3 7" id="KW-0812">Transmembrane</keyword>
<feature type="transmembrane region" description="Helical" evidence="7">
    <location>
        <begin position="356"/>
        <end position="379"/>
    </location>
</feature>
<feature type="compositionally biased region" description="Polar residues" evidence="6">
    <location>
        <begin position="600"/>
        <end position="609"/>
    </location>
</feature>
<feature type="transmembrane region" description="Helical" evidence="7">
    <location>
        <begin position="399"/>
        <end position="422"/>
    </location>
</feature>
<comment type="similarity">
    <text evidence="2">Belongs to the LIMR family.</text>
</comment>
<dbReference type="GO" id="GO:0016020">
    <property type="term" value="C:membrane"/>
    <property type="evidence" value="ECO:0007669"/>
    <property type="project" value="UniProtKB-SubCell"/>
</dbReference>
<dbReference type="Proteomes" id="UP000664521">
    <property type="component" value="Unassembled WGS sequence"/>
</dbReference>
<feature type="transmembrane region" description="Helical" evidence="7">
    <location>
        <begin position="494"/>
        <end position="512"/>
    </location>
</feature>
<sequence length="693" mass="77074">MNSSAGSNVFVLISILAISIVVLLLLRHFLPLRSTPAYLLVPIFLALALPISIILLVPIDLASSSRNVDDASRGIWLPQVAVQIAWRITYWLTFALTWLILPLLGEYVDSGYRTPRDRLLYSLRSNGRYQLIALGCGLAGLVYIFLQNGFKGTSIKGLIMALAYCWGLIFAIYLMGHGLVAIPRRLVRNANISGRLRRLQAQAPKVYDRQTTAIAELEDLEGQVTLLRQRKNGISRDHQEWIEELADMAELPDGRFSSSLPSPARATIPAVITDRYLAEVSRKLTRARHKRIRYIDTWDHLVRCAHELQTIIDASTTKRLDFGKPSPHASFFDRLTLLTPSTRYVLYAKIIPGIRLALAVVLALASAFVVWSELIKFAAPRLSLISLTVVTHRGDASEVTFAGQLVASLWLMYMCAAALASFGDVKIWGNRALVRRNTYGESAAWYSGQIAKLTVPLAYNFVTFLPQEIHKETTFYHFLGSLIDLTPLGQGFDYFFPMFILLPVCATLFNLYGRIQKIFHLGLIEDDDEETPAGFGGGGWREGRELIQRELNGRSQLGLTARQDRLVSPRASGYSTPTGAGGRRSQLPIHTSAPPAPLQEPSQSSTGERQAQRLAEATRAAEDEDENVFQGFAHRVRNTFDAVERPDWLSDLGKRPKWMGSADGGSENRGRPESGRGVGRWFGGRAADGRVRL</sequence>
<keyword evidence="9" id="KW-1185">Reference proteome</keyword>
<feature type="transmembrane region" description="Helical" evidence="7">
    <location>
        <begin position="129"/>
        <end position="146"/>
    </location>
</feature>
<dbReference type="PANTHER" id="PTHR21355:SF0">
    <property type="entry name" value="G-PROTEIN COUPLED RECEPTOR-ASSOCIATED PROTEIN LMBRD2"/>
    <property type="match status" value="1"/>
</dbReference>
<evidence type="ECO:0000256" key="2">
    <source>
        <dbReference type="ARBA" id="ARBA00010487"/>
    </source>
</evidence>
<gene>
    <name evidence="8" type="ORF">HETSPECPRED_007680</name>
</gene>
<feature type="region of interest" description="Disordered" evidence="6">
    <location>
        <begin position="650"/>
        <end position="693"/>
    </location>
</feature>
<feature type="transmembrane region" description="Helical" evidence="7">
    <location>
        <begin position="88"/>
        <end position="108"/>
    </location>
</feature>
<accession>A0A8H3IW53</accession>
<dbReference type="AlphaFoldDB" id="A0A8H3IW53"/>
<feature type="transmembrane region" description="Helical" evidence="7">
    <location>
        <begin position="443"/>
        <end position="462"/>
    </location>
</feature>
<reference evidence="8" key="1">
    <citation type="submission" date="2021-03" db="EMBL/GenBank/DDBJ databases">
        <authorList>
            <person name="Tagirdzhanova G."/>
        </authorList>
    </citation>
    <scope>NUCLEOTIDE SEQUENCE</scope>
</reference>
<organism evidence="8 9">
    <name type="scientific">Heterodermia speciosa</name>
    <dbReference type="NCBI Taxonomy" id="116794"/>
    <lineage>
        <taxon>Eukaryota</taxon>
        <taxon>Fungi</taxon>
        <taxon>Dikarya</taxon>
        <taxon>Ascomycota</taxon>
        <taxon>Pezizomycotina</taxon>
        <taxon>Lecanoromycetes</taxon>
        <taxon>OSLEUM clade</taxon>
        <taxon>Lecanoromycetidae</taxon>
        <taxon>Caliciales</taxon>
        <taxon>Physciaceae</taxon>
        <taxon>Heterodermia</taxon>
    </lineage>
</organism>
<comment type="subcellular location">
    <subcellularLocation>
        <location evidence="1">Membrane</location>
        <topology evidence="1">Multi-pass membrane protein</topology>
    </subcellularLocation>
</comment>
<keyword evidence="4 7" id="KW-1133">Transmembrane helix</keyword>
<dbReference type="InterPro" id="IPR006876">
    <property type="entry name" value="LMBR1-like_membr_prot"/>
</dbReference>
<evidence type="ECO:0000256" key="6">
    <source>
        <dbReference type="SAM" id="MobiDB-lite"/>
    </source>
</evidence>
<feature type="region of interest" description="Disordered" evidence="6">
    <location>
        <begin position="566"/>
        <end position="626"/>
    </location>
</feature>
<dbReference type="Pfam" id="PF04791">
    <property type="entry name" value="LMBR1"/>
    <property type="match status" value="1"/>
</dbReference>
<evidence type="ECO:0000313" key="8">
    <source>
        <dbReference type="EMBL" id="CAF9930650.1"/>
    </source>
</evidence>